<evidence type="ECO:0000259" key="2">
    <source>
        <dbReference type="PROSITE" id="PS51465"/>
    </source>
</evidence>
<keyword evidence="1" id="KW-0732">Signal</keyword>
<dbReference type="PROSITE" id="PS00282">
    <property type="entry name" value="KAZAL_1"/>
    <property type="match status" value="1"/>
</dbReference>
<dbReference type="AlphaFoldDB" id="A0A1W0WEP6"/>
<dbReference type="SUPFAM" id="SSF100895">
    <property type="entry name" value="Kazal-type serine protease inhibitors"/>
    <property type="match status" value="1"/>
</dbReference>
<evidence type="ECO:0000313" key="3">
    <source>
        <dbReference type="EMBL" id="OQV13684.1"/>
    </source>
</evidence>
<evidence type="ECO:0000313" key="4">
    <source>
        <dbReference type="Proteomes" id="UP000192578"/>
    </source>
</evidence>
<dbReference type="Gene3D" id="3.30.60.30">
    <property type="match status" value="1"/>
</dbReference>
<evidence type="ECO:0000256" key="1">
    <source>
        <dbReference type="SAM" id="SignalP"/>
    </source>
</evidence>
<comment type="caution">
    <text evidence="3">The sequence shown here is derived from an EMBL/GenBank/DDBJ whole genome shotgun (WGS) entry which is preliminary data.</text>
</comment>
<dbReference type="Pfam" id="PF00050">
    <property type="entry name" value="Kazal_1"/>
    <property type="match status" value="1"/>
</dbReference>
<reference evidence="4" key="1">
    <citation type="submission" date="2017-01" db="EMBL/GenBank/DDBJ databases">
        <title>Comparative genomics of anhydrobiosis in the tardigrade Hypsibius dujardini.</title>
        <authorList>
            <person name="Yoshida Y."/>
            <person name="Koutsovoulos G."/>
            <person name="Laetsch D."/>
            <person name="Stevens L."/>
            <person name="Kumar S."/>
            <person name="Horikawa D."/>
            <person name="Ishino K."/>
            <person name="Komine S."/>
            <person name="Tomita M."/>
            <person name="Blaxter M."/>
            <person name="Arakawa K."/>
        </authorList>
    </citation>
    <scope>NUCLEOTIDE SEQUENCE [LARGE SCALE GENOMIC DNA]</scope>
    <source>
        <strain evidence="4">Z151</strain>
    </source>
</reference>
<accession>A0A1W0WEP6</accession>
<dbReference type="Pfam" id="PF07648">
    <property type="entry name" value="Kazal_2"/>
    <property type="match status" value="1"/>
</dbReference>
<feature type="signal peptide" evidence="1">
    <location>
        <begin position="1"/>
        <end position="22"/>
    </location>
</feature>
<dbReference type="SMART" id="SM00280">
    <property type="entry name" value="KAZAL"/>
    <property type="match status" value="1"/>
</dbReference>
<keyword evidence="4" id="KW-1185">Reference proteome</keyword>
<feature type="chain" id="PRO_5010736217" description="Kazal-like domain-containing protein" evidence="1">
    <location>
        <begin position="23"/>
        <end position="181"/>
    </location>
</feature>
<dbReference type="PROSITE" id="PS51465">
    <property type="entry name" value="KAZAL_2"/>
    <property type="match status" value="1"/>
</dbReference>
<proteinExistence type="predicted"/>
<dbReference type="CDD" id="cd00104">
    <property type="entry name" value="KAZAL_FS"/>
    <property type="match status" value="1"/>
</dbReference>
<dbReference type="PROSITE" id="PS51257">
    <property type="entry name" value="PROKAR_LIPOPROTEIN"/>
    <property type="match status" value="1"/>
</dbReference>
<dbReference type="OrthoDB" id="328123at2759"/>
<feature type="domain" description="Kazal-like" evidence="2">
    <location>
        <begin position="17"/>
        <end position="66"/>
    </location>
</feature>
<dbReference type="InterPro" id="IPR036058">
    <property type="entry name" value="Kazal_dom_sf"/>
</dbReference>
<sequence length="181" mass="19798">MRQFCHPIHVIIFISAATGTTACHCPHIWEPVCASDTQLYSNMCFFMCARLTQPTLHPQHLTACNTPDPNAPVAAENEGNYGVAPAGPSPYEPDPTFNSVYGGMPILPGALPGQSCSWGCRKTPIAAAHLKICDDVGAVHSSDCEFYKAVCRAELGGYLLRRAICRRNRPIIANRRKTWVK</sequence>
<dbReference type="EMBL" id="MTYJ01000118">
    <property type="protein sequence ID" value="OQV13684.1"/>
    <property type="molecule type" value="Genomic_DNA"/>
</dbReference>
<organism evidence="3 4">
    <name type="scientific">Hypsibius exemplaris</name>
    <name type="common">Freshwater tardigrade</name>
    <dbReference type="NCBI Taxonomy" id="2072580"/>
    <lineage>
        <taxon>Eukaryota</taxon>
        <taxon>Metazoa</taxon>
        <taxon>Ecdysozoa</taxon>
        <taxon>Tardigrada</taxon>
        <taxon>Eutardigrada</taxon>
        <taxon>Parachela</taxon>
        <taxon>Hypsibioidea</taxon>
        <taxon>Hypsibiidae</taxon>
        <taxon>Hypsibius</taxon>
    </lineage>
</organism>
<dbReference type="Proteomes" id="UP000192578">
    <property type="component" value="Unassembled WGS sequence"/>
</dbReference>
<dbReference type="InterPro" id="IPR002350">
    <property type="entry name" value="Kazal_dom"/>
</dbReference>
<protein>
    <recommendedName>
        <fullName evidence="2">Kazal-like domain-containing protein</fullName>
    </recommendedName>
</protein>
<gene>
    <name evidence="3" type="ORF">BV898_12078</name>
</gene>
<name>A0A1W0WEP6_HYPEX</name>